<protein>
    <recommendedName>
        <fullName evidence="9">Transport permease protein</fullName>
    </recommendedName>
</protein>
<evidence type="ECO:0000256" key="2">
    <source>
        <dbReference type="ARBA" id="ARBA00007783"/>
    </source>
</evidence>
<organism evidence="11 12">
    <name type="scientific">Jutongia hominis</name>
    <dbReference type="NCBI Taxonomy" id="2763664"/>
    <lineage>
        <taxon>Bacteria</taxon>
        <taxon>Bacillati</taxon>
        <taxon>Bacillota</taxon>
        <taxon>Clostridia</taxon>
        <taxon>Lachnospirales</taxon>
        <taxon>Lachnospiraceae</taxon>
        <taxon>Jutongia</taxon>
    </lineage>
</organism>
<accession>A0ABR7MVX8</accession>
<feature type="transmembrane region" description="Helical" evidence="9">
    <location>
        <begin position="33"/>
        <end position="59"/>
    </location>
</feature>
<evidence type="ECO:0000256" key="4">
    <source>
        <dbReference type="ARBA" id="ARBA00022475"/>
    </source>
</evidence>
<evidence type="ECO:0000313" key="11">
    <source>
        <dbReference type="EMBL" id="MBC8557958.1"/>
    </source>
</evidence>
<feature type="transmembrane region" description="Helical" evidence="9">
    <location>
        <begin position="174"/>
        <end position="193"/>
    </location>
</feature>
<keyword evidence="6 9" id="KW-0812">Transmembrane</keyword>
<comment type="subcellular location">
    <subcellularLocation>
        <location evidence="1">Cell inner membrane</location>
        <topology evidence="1">Multi-pass membrane protein</topology>
    </subcellularLocation>
    <subcellularLocation>
        <location evidence="9">Cell membrane</location>
        <topology evidence="9">Multi-pass membrane protein</topology>
    </subcellularLocation>
</comment>
<evidence type="ECO:0000256" key="1">
    <source>
        <dbReference type="ARBA" id="ARBA00004429"/>
    </source>
</evidence>
<feature type="transmembrane region" description="Helical" evidence="9">
    <location>
        <begin position="139"/>
        <end position="162"/>
    </location>
</feature>
<dbReference type="PANTHER" id="PTHR30413:SF8">
    <property type="entry name" value="TRANSPORT PERMEASE PROTEIN"/>
    <property type="match status" value="1"/>
</dbReference>
<feature type="domain" description="ABC transmembrane type-2" evidence="10">
    <location>
        <begin position="34"/>
        <end position="253"/>
    </location>
</feature>
<evidence type="ECO:0000256" key="3">
    <source>
        <dbReference type="ARBA" id="ARBA00022448"/>
    </source>
</evidence>
<dbReference type="PROSITE" id="PS51012">
    <property type="entry name" value="ABC_TM2"/>
    <property type="match status" value="1"/>
</dbReference>
<dbReference type="InterPro" id="IPR000412">
    <property type="entry name" value="ABC_2_transport"/>
</dbReference>
<keyword evidence="4 9" id="KW-1003">Cell membrane</keyword>
<dbReference type="Pfam" id="PF01061">
    <property type="entry name" value="ABC2_membrane"/>
    <property type="match status" value="1"/>
</dbReference>
<keyword evidence="8 9" id="KW-0472">Membrane</keyword>
<feature type="transmembrane region" description="Helical" evidence="9">
    <location>
        <begin position="65"/>
        <end position="85"/>
    </location>
</feature>
<name>A0ABR7MVX8_9FIRM</name>
<keyword evidence="5" id="KW-0997">Cell inner membrane</keyword>
<comment type="similarity">
    <text evidence="2 9">Belongs to the ABC-2 integral membrane protein family.</text>
</comment>
<keyword evidence="12" id="KW-1185">Reference proteome</keyword>
<keyword evidence="7 9" id="KW-1133">Transmembrane helix</keyword>
<sequence length="261" mass="29936">MSITRYMKNFFRYKNLLFELVKKNIKLKYRRSYLGILWTLIEPLLTMMVLTLVFGTFFGNDDPQYPVYILCGRLLYTFFSSASKAGLKSISGNAAMIKKVYVPKYIYVLSSVISNFVTFLISLIVLVGVGAVLKVEPSFYIIQAIVPLLILFVFTLGLGMILATLNVFFRDIEYIWTVATMLVMYASAIFYQTERIINTGNGWVFNINPVYMCISNFRDAVLYAQPMNMHYCLTSAVVAVITLIFGAVLFYKEQDKFILYV</sequence>
<evidence type="ECO:0000256" key="7">
    <source>
        <dbReference type="ARBA" id="ARBA00022989"/>
    </source>
</evidence>
<reference evidence="11 12" key="1">
    <citation type="submission" date="2020-08" db="EMBL/GenBank/DDBJ databases">
        <title>Genome public.</title>
        <authorList>
            <person name="Liu C."/>
            <person name="Sun Q."/>
        </authorList>
    </citation>
    <scope>NUCLEOTIDE SEQUENCE [LARGE SCALE GENOMIC DNA]</scope>
    <source>
        <strain evidence="11 12">BX3</strain>
    </source>
</reference>
<evidence type="ECO:0000256" key="9">
    <source>
        <dbReference type="RuleBase" id="RU361157"/>
    </source>
</evidence>
<dbReference type="Proteomes" id="UP000637513">
    <property type="component" value="Unassembled WGS sequence"/>
</dbReference>
<dbReference type="PANTHER" id="PTHR30413">
    <property type="entry name" value="INNER MEMBRANE TRANSPORT PERMEASE"/>
    <property type="match status" value="1"/>
</dbReference>
<dbReference type="RefSeq" id="WP_249305385.1">
    <property type="nucleotide sequence ID" value="NZ_JACRSW010000032.1"/>
</dbReference>
<feature type="transmembrane region" description="Helical" evidence="9">
    <location>
        <begin position="228"/>
        <end position="251"/>
    </location>
</feature>
<feature type="transmembrane region" description="Helical" evidence="9">
    <location>
        <begin position="106"/>
        <end position="133"/>
    </location>
</feature>
<keyword evidence="3 9" id="KW-0813">Transport</keyword>
<gene>
    <name evidence="11" type="ORF">H8700_09595</name>
</gene>
<dbReference type="InterPro" id="IPR013525">
    <property type="entry name" value="ABC2_TM"/>
</dbReference>
<comment type="caution">
    <text evidence="11">The sequence shown here is derived from an EMBL/GenBank/DDBJ whole genome shotgun (WGS) entry which is preliminary data.</text>
</comment>
<dbReference type="PIRSF" id="PIRSF006648">
    <property type="entry name" value="DrrB"/>
    <property type="match status" value="1"/>
</dbReference>
<dbReference type="PRINTS" id="PR00164">
    <property type="entry name" value="ABC2TRNSPORT"/>
</dbReference>
<dbReference type="InterPro" id="IPR047817">
    <property type="entry name" value="ABC2_TM_bact-type"/>
</dbReference>
<evidence type="ECO:0000256" key="8">
    <source>
        <dbReference type="ARBA" id="ARBA00023136"/>
    </source>
</evidence>
<proteinExistence type="inferred from homology"/>
<evidence type="ECO:0000259" key="10">
    <source>
        <dbReference type="PROSITE" id="PS51012"/>
    </source>
</evidence>
<evidence type="ECO:0000256" key="5">
    <source>
        <dbReference type="ARBA" id="ARBA00022519"/>
    </source>
</evidence>
<evidence type="ECO:0000256" key="6">
    <source>
        <dbReference type="ARBA" id="ARBA00022692"/>
    </source>
</evidence>
<evidence type="ECO:0000313" key="12">
    <source>
        <dbReference type="Proteomes" id="UP000637513"/>
    </source>
</evidence>
<dbReference type="EMBL" id="JACRSW010000032">
    <property type="protein sequence ID" value="MBC8557958.1"/>
    <property type="molecule type" value="Genomic_DNA"/>
</dbReference>